<keyword evidence="2" id="KW-0472">Membrane</keyword>
<protein>
    <submittedName>
        <fullName evidence="3">Uncharacterized protein</fullName>
    </submittedName>
</protein>
<keyword evidence="2" id="KW-1133">Transmembrane helix</keyword>
<evidence type="ECO:0000256" key="2">
    <source>
        <dbReference type="SAM" id="Phobius"/>
    </source>
</evidence>
<dbReference type="Proteomes" id="UP000434172">
    <property type="component" value="Unassembled WGS sequence"/>
</dbReference>
<feature type="region of interest" description="Disordered" evidence="1">
    <location>
        <begin position="151"/>
        <end position="182"/>
    </location>
</feature>
<feature type="compositionally biased region" description="Polar residues" evidence="1">
    <location>
        <begin position="168"/>
        <end position="182"/>
    </location>
</feature>
<reference evidence="3 4" key="1">
    <citation type="submission" date="2019-12" db="EMBL/GenBank/DDBJ databases">
        <title>A genome sequence resource for the geographically widespread anthracnose pathogen Colletotrichum asianum.</title>
        <authorList>
            <person name="Meng Y."/>
        </authorList>
    </citation>
    <scope>NUCLEOTIDE SEQUENCE [LARGE SCALE GENOMIC DNA]</scope>
    <source>
        <strain evidence="3 4">ICMP 18580</strain>
    </source>
</reference>
<evidence type="ECO:0000313" key="3">
    <source>
        <dbReference type="EMBL" id="KAF0324115.1"/>
    </source>
</evidence>
<dbReference type="AlphaFoldDB" id="A0A8H3ZUL1"/>
<evidence type="ECO:0000313" key="4">
    <source>
        <dbReference type="Proteomes" id="UP000434172"/>
    </source>
</evidence>
<keyword evidence="4" id="KW-1185">Reference proteome</keyword>
<comment type="caution">
    <text evidence="3">The sequence shown here is derived from an EMBL/GenBank/DDBJ whole genome shotgun (WGS) entry which is preliminary data.</text>
</comment>
<feature type="non-terminal residue" evidence="3">
    <location>
        <position position="1"/>
    </location>
</feature>
<name>A0A8H3ZUL1_9PEZI</name>
<dbReference type="EMBL" id="WOWK01000046">
    <property type="protein sequence ID" value="KAF0324115.1"/>
    <property type="molecule type" value="Genomic_DNA"/>
</dbReference>
<sequence>RWETATPDQRHRDFPRAPAFLPTHGGHPGAQTWQRVSALASALALGLRCFLLFWLFASFPHFPCCFHRRPSFPGPATWIPGLGVDWIHCQTEFASALIGALLLAAESPRRTCGNEKHIVRLAAPVPWLRGYGTMETSKHFSEALLLLPKGQREGNPQRQDNGRFVQGLPSSQTDQYQTPTTHSPFSASNLLIVAFPLLS</sequence>
<accession>A0A8H3ZUL1</accession>
<gene>
    <name evidence="3" type="ORF">GQ607_008545</name>
</gene>
<organism evidence="3 4">
    <name type="scientific">Colletotrichum asianum</name>
    <dbReference type="NCBI Taxonomy" id="702518"/>
    <lineage>
        <taxon>Eukaryota</taxon>
        <taxon>Fungi</taxon>
        <taxon>Dikarya</taxon>
        <taxon>Ascomycota</taxon>
        <taxon>Pezizomycotina</taxon>
        <taxon>Sordariomycetes</taxon>
        <taxon>Hypocreomycetidae</taxon>
        <taxon>Glomerellales</taxon>
        <taxon>Glomerellaceae</taxon>
        <taxon>Colletotrichum</taxon>
        <taxon>Colletotrichum gloeosporioides species complex</taxon>
    </lineage>
</organism>
<evidence type="ECO:0000256" key="1">
    <source>
        <dbReference type="SAM" id="MobiDB-lite"/>
    </source>
</evidence>
<keyword evidence="2" id="KW-0812">Transmembrane</keyword>
<feature type="transmembrane region" description="Helical" evidence="2">
    <location>
        <begin position="36"/>
        <end position="57"/>
    </location>
</feature>
<proteinExistence type="predicted"/>